<accession>A0ACB8B1C2</accession>
<sequence>MTDLARFLGNKWLVDDMIDAGSPYITRELGWDIRVMIADCHFMESLRCERSRNKEFTPCRHHPLNNAILKGEVDILEVPVNPGHVHWAGIQVNVLCRTFAYRDGFHSNTTASLDDLELLTWYLAALEHNANQKPFLRTSSRLSVPRQSDSHSCGVVFLSSVASEHLGCEPWSQARSSIAHMEWFLRLSETLSCPDEAHVRPFPVSDPVYKLTMIPWTLIVALQVVQFQKTVRQLLNQRLLPTTWPLRHLSFATQAKRTRKVINLPLTATSHRSLVSTPHLNWIVTSIATTQTLSSWARQKELKESAASPGFVANERRLREFQTKIMSNDPYAEFKANDSQAVQCSACAEWIKMRVLYDTKFWKSHRNSVKCRQRCDKGLVAKSLLTFFKPSPSAPSTQPPLPQTQTQRRLPCPGLNRNSDPRINCYLSRSSALGGGAISRLRITRQLFPGLSNEELAWSKLSAERQRMVICYKQSNYKWLNRRDVAAIFSSTCEGLIVSDSEAVSACPKCQDLLKLPTFKNILSHKMPDEQNMKFYKGVRQLLEEDDSNSLWLRFAKGVADGLYRSQGVVLGMIEAMYTEALDSFCSPLASTSTRAYRTFQHQFGGRSFHSIQALRARQPRFQPGISNVNIDWAAKTLRELPYSGPLSLAWDDTDLEKALPVWQQSESAWAILGSVQGPIHVNTVDEVDKAFEEARLEKAEKLRIWVLTIPLPKIPPILLAAVARSSKDTAEELSRMHFELTELMHQEGLHTISLPPDGTDTEHSAQCIIAASTHEVFIYGISNKVPGCTVELTLPLFHSRPSNLVQDSKHGTKTARNQLFTGARLLALGNFPMYYRMLLDMALGPLFRRDTTIPNTILHG</sequence>
<evidence type="ECO:0000313" key="2">
    <source>
        <dbReference type="Proteomes" id="UP000790709"/>
    </source>
</evidence>
<evidence type="ECO:0000313" key="1">
    <source>
        <dbReference type="EMBL" id="KAH7918497.1"/>
    </source>
</evidence>
<gene>
    <name evidence="1" type="ORF">BV22DRAFT_1134542</name>
</gene>
<reference evidence="1" key="1">
    <citation type="journal article" date="2021" name="New Phytol.">
        <title>Evolutionary innovations through gain and loss of genes in the ectomycorrhizal Boletales.</title>
        <authorList>
            <person name="Wu G."/>
            <person name="Miyauchi S."/>
            <person name="Morin E."/>
            <person name="Kuo A."/>
            <person name="Drula E."/>
            <person name="Varga T."/>
            <person name="Kohler A."/>
            <person name="Feng B."/>
            <person name="Cao Y."/>
            <person name="Lipzen A."/>
            <person name="Daum C."/>
            <person name="Hundley H."/>
            <person name="Pangilinan J."/>
            <person name="Johnson J."/>
            <person name="Barry K."/>
            <person name="LaButti K."/>
            <person name="Ng V."/>
            <person name="Ahrendt S."/>
            <person name="Min B."/>
            <person name="Choi I.G."/>
            <person name="Park H."/>
            <person name="Plett J.M."/>
            <person name="Magnuson J."/>
            <person name="Spatafora J.W."/>
            <person name="Nagy L.G."/>
            <person name="Henrissat B."/>
            <person name="Grigoriev I.V."/>
            <person name="Yang Z.L."/>
            <person name="Xu J."/>
            <person name="Martin F.M."/>
        </authorList>
    </citation>
    <scope>NUCLEOTIDE SEQUENCE</scope>
    <source>
        <strain evidence="1">KUC20120723A-06</strain>
    </source>
</reference>
<protein>
    <submittedName>
        <fullName evidence="1">Uncharacterized protein</fullName>
    </submittedName>
</protein>
<dbReference type="Proteomes" id="UP000790709">
    <property type="component" value="Unassembled WGS sequence"/>
</dbReference>
<organism evidence="1 2">
    <name type="scientific">Leucogyrophana mollusca</name>
    <dbReference type="NCBI Taxonomy" id="85980"/>
    <lineage>
        <taxon>Eukaryota</taxon>
        <taxon>Fungi</taxon>
        <taxon>Dikarya</taxon>
        <taxon>Basidiomycota</taxon>
        <taxon>Agaricomycotina</taxon>
        <taxon>Agaricomycetes</taxon>
        <taxon>Agaricomycetidae</taxon>
        <taxon>Boletales</taxon>
        <taxon>Boletales incertae sedis</taxon>
        <taxon>Leucogyrophana</taxon>
    </lineage>
</organism>
<keyword evidence="2" id="KW-1185">Reference proteome</keyword>
<comment type="caution">
    <text evidence="1">The sequence shown here is derived from an EMBL/GenBank/DDBJ whole genome shotgun (WGS) entry which is preliminary data.</text>
</comment>
<proteinExistence type="predicted"/>
<name>A0ACB8B1C2_9AGAM</name>
<dbReference type="EMBL" id="MU266778">
    <property type="protein sequence ID" value="KAH7918497.1"/>
    <property type="molecule type" value="Genomic_DNA"/>
</dbReference>